<evidence type="ECO:0000313" key="3">
    <source>
        <dbReference type="EMBL" id="MDQ0510097.1"/>
    </source>
</evidence>
<dbReference type="EMBL" id="JAUSVR010000002">
    <property type="protein sequence ID" value="MDQ0510097.1"/>
    <property type="molecule type" value="Genomic_DNA"/>
</dbReference>
<dbReference type="InterPro" id="IPR027367">
    <property type="entry name" value="Gly-zipper_YMGG"/>
</dbReference>
<feature type="chain" id="PRO_5047296790" description="YMGG-like Gly-zipper domain-containing protein" evidence="1">
    <location>
        <begin position="21"/>
        <end position="73"/>
    </location>
</feature>
<accession>A0ABU0LN21</accession>
<sequence>MTKSIAVKVAAVGIVALAMAGCTTTEKRTAGGALIGGGAGAIIGGIAGGGTGAAIGGAIGAGTGAVIGAATAN</sequence>
<gene>
    <name evidence="3" type="ORF">QOZ99_000978</name>
</gene>
<reference evidence="3 4" key="1">
    <citation type="submission" date="2023-07" db="EMBL/GenBank/DDBJ databases">
        <title>Genomic Encyclopedia of Type Strains, Phase IV (KMG-IV): sequencing the most valuable type-strain genomes for metagenomic binning, comparative biology and taxonomic classification.</title>
        <authorList>
            <person name="Goeker M."/>
        </authorList>
    </citation>
    <scope>NUCLEOTIDE SEQUENCE [LARGE SCALE GENOMIC DNA]</scope>
    <source>
        <strain evidence="3 4">DSM 15561</strain>
    </source>
</reference>
<proteinExistence type="predicted"/>
<name>A0ABU0LN21_9HYPH</name>
<organism evidence="3 4">
    <name type="scientific">Ancylobacter amanitiformis</name>
    <dbReference type="NCBI Taxonomy" id="217069"/>
    <lineage>
        <taxon>Bacteria</taxon>
        <taxon>Pseudomonadati</taxon>
        <taxon>Pseudomonadota</taxon>
        <taxon>Alphaproteobacteria</taxon>
        <taxon>Hyphomicrobiales</taxon>
        <taxon>Xanthobacteraceae</taxon>
        <taxon>Ancylobacter</taxon>
    </lineage>
</organism>
<dbReference type="Pfam" id="PF13441">
    <property type="entry name" value="Gly-zipper_YMGG"/>
    <property type="match status" value="1"/>
</dbReference>
<dbReference type="PROSITE" id="PS51257">
    <property type="entry name" value="PROKAR_LIPOPROTEIN"/>
    <property type="match status" value="1"/>
</dbReference>
<evidence type="ECO:0000313" key="4">
    <source>
        <dbReference type="Proteomes" id="UP001235094"/>
    </source>
</evidence>
<keyword evidence="4" id="KW-1185">Reference proteome</keyword>
<evidence type="ECO:0000259" key="2">
    <source>
        <dbReference type="Pfam" id="PF13441"/>
    </source>
</evidence>
<keyword evidence="1" id="KW-0732">Signal</keyword>
<protein>
    <recommendedName>
        <fullName evidence="2">YMGG-like Gly-zipper domain-containing protein</fullName>
    </recommendedName>
</protein>
<comment type="caution">
    <text evidence="3">The sequence shown here is derived from an EMBL/GenBank/DDBJ whole genome shotgun (WGS) entry which is preliminary data.</text>
</comment>
<feature type="domain" description="YMGG-like Gly-zipper" evidence="2">
    <location>
        <begin position="27"/>
        <end position="69"/>
    </location>
</feature>
<dbReference type="Proteomes" id="UP001235094">
    <property type="component" value="Unassembled WGS sequence"/>
</dbReference>
<evidence type="ECO:0000256" key="1">
    <source>
        <dbReference type="SAM" id="SignalP"/>
    </source>
</evidence>
<feature type="signal peptide" evidence="1">
    <location>
        <begin position="1"/>
        <end position="20"/>
    </location>
</feature>